<comment type="caution">
    <text evidence="1">The sequence shown here is derived from an EMBL/GenBank/DDBJ whole genome shotgun (WGS) entry which is preliminary data.</text>
</comment>
<gene>
    <name evidence="1" type="ORF">DFQ00_11472</name>
</gene>
<dbReference type="AlphaFoldDB" id="A0A2V4VM23"/>
<protein>
    <recommendedName>
        <fullName evidence="3">Lipoprotein</fullName>
    </recommendedName>
</protein>
<accession>A0A2V4VM23</accession>
<reference evidence="1 2" key="1">
    <citation type="submission" date="2018-06" db="EMBL/GenBank/DDBJ databases">
        <title>Genomic Encyclopedia of Type Strains, Phase III (KMG-III): the genomes of soil and plant-associated and newly described type strains.</title>
        <authorList>
            <person name="Whitman W."/>
        </authorList>
    </citation>
    <scope>NUCLEOTIDE SEQUENCE [LARGE SCALE GENOMIC DNA]</scope>
    <source>
        <strain evidence="1 2">CECT 7022</strain>
    </source>
</reference>
<sequence length="307" mass="35456">MRKIVIILSAVLLIITITACNKKSEAESNLYQDKVSGENEILLYHLAKQQMGTYNKSTFQWKPLYEKENVFQYVFGNASKFVVSGNSIENNFVLLTVSEDQKKMTKILGMKNNQDIFFPLADDGSNYYYVLYEDEKNANEIKRSIFKLDDKNNIEILLSTNEMITSGVIIESTLYYTAYDQKNDSYTAYSFSLDEKGMNAKVKVVKEGLPTRELYNVKGELYFSSENKIFNNERTFNKKDENFFVDHLLVQFFPDANQDLVCIVVNTETNEELGRYKRPVNFENIDNTLVIYCEDGLFTLDIGGQRS</sequence>
<evidence type="ECO:0008006" key="3">
    <source>
        <dbReference type="Google" id="ProtNLM"/>
    </source>
</evidence>
<dbReference type="EMBL" id="QJSW01000014">
    <property type="protein sequence ID" value="PYE47332.1"/>
    <property type="molecule type" value="Genomic_DNA"/>
</dbReference>
<dbReference type="Proteomes" id="UP000247790">
    <property type="component" value="Unassembled WGS sequence"/>
</dbReference>
<dbReference type="PROSITE" id="PS51257">
    <property type="entry name" value="PROKAR_LIPOPROTEIN"/>
    <property type="match status" value="1"/>
</dbReference>
<organism evidence="1 2">
    <name type="scientific">Paenibacillus barcinonensis</name>
    <dbReference type="NCBI Taxonomy" id="198119"/>
    <lineage>
        <taxon>Bacteria</taxon>
        <taxon>Bacillati</taxon>
        <taxon>Bacillota</taxon>
        <taxon>Bacilli</taxon>
        <taxon>Bacillales</taxon>
        <taxon>Paenibacillaceae</taxon>
        <taxon>Paenibacillus</taxon>
    </lineage>
</organism>
<name>A0A2V4VM23_PAEBA</name>
<evidence type="ECO:0000313" key="2">
    <source>
        <dbReference type="Proteomes" id="UP000247790"/>
    </source>
</evidence>
<evidence type="ECO:0000313" key="1">
    <source>
        <dbReference type="EMBL" id="PYE47332.1"/>
    </source>
</evidence>
<proteinExistence type="predicted"/>